<evidence type="ECO:0000256" key="1">
    <source>
        <dbReference type="SAM" id="MobiDB-lite"/>
    </source>
</evidence>
<dbReference type="EMBL" id="QZKI01000087">
    <property type="protein sequence ID" value="RJP69038.1"/>
    <property type="molecule type" value="Genomic_DNA"/>
</dbReference>
<dbReference type="InterPro" id="IPR036397">
    <property type="entry name" value="RNaseH_sf"/>
</dbReference>
<dbReference type="InterPro" id="IPR012337">
    <property type="entry name" value="RNaseH-like_sf"/>
</dbReference>
<dbReference type="InterPro" id="IPR001584">
    <property type="entry name" value="Integrase_cat-core"/>
</dbReference>
<dbReference type="SUPFAM" id="SSF53098">
    <property type="entry name" value="Ribonuclease H-like"/>
    <property type="match status" value="1"/>
</dbReference>
<feature type="domain" description="Integrase catalytic" evidence="2">
    <location>
        <begin position="138"/>
        <end position="342"/>
    </location>
</feature>
<feature type="region of interest" description="Disordered" evidence="1">
    <location>
        <begin position="49"/>
        <end position="71"/>
    </location>
</feature>
<evidence type="ECO:0000313" key="3">
    <source>
        <dbReference type="EMBL" id="RJP69038.1"/>
    </source>
</evidence>
<organism evidence="3 4">
    <name type="scientific">Candidatus Abyssobacteria bacterium SURF_17</name>
    <dbReference type="NCBI Taxonomy" id="2093361"/>
    <lineage>
        <taxon>Bacteria</taxon>
        <taxon>Pseudomonadati</taxon>
        <taxon>Candidatus Hydrogenedentota</taxon>
        <taxon>Candidatus Abyssobacteria</taxon>
    </lineage>
</organism>
<evidence type="ECO:0000259" key="2">
    <source>
        <dbReference type="PROSITE" id="PS50994"/>
    </source>
</evidence>
<dbReference type="PANTHER" id="PTHR35004:SF7">
    <property type="entry name" value="INTEGRASE PROTEIN"/>
    <property type="match status" value="1"/>
</dbReference>
<name>A0A419EWJ2_9BACT</name>
<comment type="caution">
    <text evidence="3">The sequence shown here is derived from an EMBL/GenBank/DDBJ whole genome shotgun (WGS) entry which is preliminary data.</text>
</comment>
<dbReference type="PROSITE" id="PS50994">
    <property type="entry name" value="INTEGRASE"/>
    <property type="match status" value="1"/>
</dbReference>
<dbReference type="AlphaFoldDB" id="A0A419EWJ2"/>
<proteinExistence type="predicted"/>
<sequence>MRKPKLTREQKIKLACEFSEMDGQASELVKEYCRFHQVRQQTVYRWIREGGGSTGHKQRSDKGTRKSSVPHQEIERAAILKYKSTTNKYISPMPAEVAIDVTGGANSGVKPHHVTGLLRKMRLDRKSVLTPTPHIHRRSERPNDEHQFDTSVCRIWYLDKKTRVRENLQAGRDKNKEAPRSPLIRYVVVDHLTHTFFFQYQIQRESGTSSAKFLHQAWIPKPDPDHFPFKGVPKRLYIDQGPTFKSQNFKLLCANLGIELIGKQPTGTRSKAGKMGNPRALGSVEAANWIIERGFESRFTVQKPENLEELNQWAYRWAIWYNYSKPHWRFGVPRFQVWMSIRTDELRIPPSDLDVFMTFAENWVKCKIYPDFRIRFKGERYSLESIPVDMRNTTAEVSYSPYRFPELRVRGADGNLYTAQRLAKLGDTGYYSDSVLTGSFRAFKDTETERSQKYVENYELGELNAFPFFSERLENVRYMPKKGKEIGVDTNPVNVPMLRALEVIKDALQRTIRPEENEALRAKYGEWIRVDEIPQEIERMRAAEHIRQVRDSASSPPLSA</sequence>
<protein>
    <recommendedName>
        <fullName evidence="2">Integrase catalytic domain-containing protein</fullName>
    </recommendedName>
</protein>
<dbReference type="GO" id="GO:0003676">
    <property type="term" value="F:nucleic acid binding"/>
    <property type="evidence" value="ECO:0007669"/>
    <property type="project" value="InterPro"/>
</dbReference>
<dbReference type="Gene3D" id="3.30.420.10">
    <property type="entry name" value="Ribonuclease H-like superfamily/Ribonuclease H"/>
    <property type="match status" value="1"/>
</dbReference>
<gene>
    <name evidence="3" type="ORF">C4532_11840</name>
</gene>
<dbReference type="PANTHER" id="PTHR35004">
    <property type="entry name" value="TRANSPOSASE RV3428C-RELATED"/>
    <property type="match status" value="1"/>
</dbReference>
<accession>A0A419EWJ2</accession>
<dbReference type="Proteomes" id="UP000285961">
    <property type="component" value="Unassembled WGS sequence"/>
</dbReference>
<dbReference type="GO" id="GO:0015074">
    <property type="term" value="P:DNA integration"/>
    <property type="evidence" value="ECO:0007669"/>
    <property type="project" value="InterPro"/>
</dbReference>
<evidence type="ECO:0000313" key="4">
    <source>
        <dbReference type="Proteomes" id="UP000285961"/>
    </source>
</evidence>
<reference evidence="3 4" key="1">
    <citation type="journal article" date="2017" name="ISME J.">
        <title>Energy and carbon metabolisms in a deep terrestrial subsurface fluid microbial community.</title>
        <authorList>
            <person name="Momper L."/>
            <person name="Jungbluth S.P."/>
            <person name="Lee M.D."/>
            <person name="Amend J.P."/>
        </authorList>
    </citation>
    <scope>NUCLEOTIDE SEQUENCE [LARGE SCALE GENOMIC DNA]</scope>
    <source>
        <strain evidence="3">SURF_17</strain>
    </source>
</reference>